<gene>
    <name evidence="2" type="ORF">HaLaN_21133</name>
</gene>
<sequence>VGVSGKQAGQKGKKGGQGKQQGKKGGEGEVCSQGAEEVSCEDKAACRVFQLLLQKDPGLVRLLSAAVHGPGNKVVGGEHTPRELYGSGKAKLHLKAMYDEVVRQLGMRLAAGGNAAQATAGSGPQPDLTCLVSMWDLFKSKGGERQLLDCMLNSMEPSMVTSPRLGPAAAAAAAQAAQAGQGEAGAQARLATDSALRRVVDDMLPSEQVGWQPEDDHCVVEEEGAYSDDDVPFSTPTLGAELGSGNLPGGGGSGAAQRGPEGLDPSALLQDLDWMFTITKDARQSWASLQQWAKMLVLERLRIIGKGQWTRAGGVKRLEPGDNRKLRGLDLWRLKIDKGGRILFEVAVEYLEMERRWSECIRIWCITMDHKRYELAIGAVRDSYRRSQDVRERRRLEVIWDPATASSSGSTPAGPHTAKAATAAMYNVDAVLLQTVLSGLTDAQVELPFKLSPAEWDIITQVPHPPAPTILLGRSGTGKTTCAVYRIWVQWLRSYKEWVPGSRAIAAAAAQDAAIAAGDVEGAVAAGEAAAKALGRATVFVTASGTLKEQVRRAFRRMQMAAMPPEEYQAAEAAGQKTYHSMADVPFEAFPLFLSSRQYLHMLDGSLEAPFFRRRRDGSIVQAGLDFDDGFDEELQGGDSMGVDETEAGWEEGDAAEGDAAAALAGRVSVKREVTYNFFVAEMWDKVTRGAKTA</sequence>
<dbReference type="InterPro" id="IPR039904">
    <property type="entry name" value="TRANK1"/>
</dbReference>
<dbReference type="PANTHER" id="PTHR21529">
    <property type="entry name" value="MAMMARY TURMOR VIRUS RECEPTOR HOMOLOG 1, 2 MTVR1, 2"/>
    <property type="match status" value="1"/>
</dbReference>
<evidence type="ECO:0000313" key="2">
    <source>
        <dbReference type="EMBL" id="GFH23511.1"/>
    </source>
</evidence>
<feature type="region of interest" description="Disordered" evidence="1">
    <location>
        <begin position="1"/>
        <end position="30"/>
    </location>
</feature>
<dbReference type="AlphaFoldDB" id="A0A699ZMX2"/>
<feature type="region of interest" description="Disordered" evidence="1">
    <location>
        <begin position="224"/>
        <end position="262"/>
    </location>
</feature>
<evidence type="ECO:0000256" key="1">
    <source>
        <dbReference type="SAM" id="MobiDB-lite"/>
    </source>
</evidence>
<organism evidence="2 3">
    <name type="scientific">Haematococcus lacustris</name>
    <name type="common">Green alga</name>
    <name type="synonym">Haematococcus pluvialis</name>
    <dbReference type="NCBI Taxonomy" id="44745"/>
    <lineage>
        <taxon>Eukaryota</taxon>
        <taxon>Viridiplantae</taxon>
        <taxon>Chlorophyta</taxon>
        <taxon>core chlorophytes</taxon>
        <taxon>Chlorophyceae</taxon>
        <taxon>CS clade</taxon>
        <taxon>Chlamydomonadales</taxon>
        <taxon>Haematococcaceae</taxon>
        <taxon>Haematococcus</taxon>
    </lineage>
</organism>
<keyword evidence="3" id="KW-1185">Reference proteome</keyword>
<proteinExistence type="predicted"/>
<reference evidence="2 3" key="1">
    <citation type="submission" date="2020-02" db="EMBL/GenBank/DDBJ databases">
        <title>Draft genome sequence of Haematococcus lacustris strain NIES-144.</title>
        <authorList>
            <person name="Morimoto D."/>
            <person name="Nakagawa S."/>
            <person name="Yoshida T."/>
            <person name="Sawayama S."/>
        </authorList>
    </citation>
    <scope>NUCLEOTIDE SEQUENCE [LARGE SCALE GENOMIC DNA]</scope>
    <source>
        <strain evidence="2 3">NIES-144</strain>
    </source>
</reference>
<accession>A0A699ZMX2</accession>
<dbReference type="EMBL" id="BLLF01002290">
    <property type="protein sequence ID" value="GFH23511.1"/>
    <property type="molecule type" value="Genomic_DNA"/>
</dbReference>
<evidence type="ECO:0000313" key="3">
    <source>
        <dbReference type="Proteomes" id="UP000485058"/>
    </source>
</evidence>
<protein>
    <submittedName>
        <fullName evidence="2">TPR and ankyrin repeat-containing protein 1</fullName>
    </submittedName>
</protein>
<dbReference type="Proteomes" id="UP000485058">
    <property type="component" value="Unassembled WGS sequence"/>
</dbReference>
<name>A0A699ZMX2_HAELA</name>
<comment type="caution">
    <text evidence="2">The sequence shown here is derived from an EMBL/GenBank/DDBJ whole genome shotgun (WGS) entry which is preliminary data.</text>
</comment>
<feature type="non-terminal residue" evidence="2">
    <location>
        <position position="1"/>
    </location>
</feature>
<feature type="compositionally biased region" description="Low complexity" evidence="1">
    <location>
        <begin position="1"/>
        <end position="10"/>
    </location>
</feature>
<dbReference type="PANTHER" id="PTHR21529:SF4">
    <property type="entry name" value="TPR AND ANKYRIN REPEAT-CONTAINING PROTEIN 1"/>
    <property type="match status" value="1"/>
</dbReference>